<keyword evidence="3" id="KW-1185">Reference proteome</keyword>
<dbReference type="InterPro" id="IPR036691">
    <property type="entry name" value="Endo/exonu/phosph_ase_sf"/>
</dbReference>
<name>A0A834ZUJ0_TETSI</name>
<dbReference type="AlphaFoldDB" id="A0A834ZUJ0"/>
<organism evidence="2 3">
    <name type="scientific">Tetracentron sinense</name>
    <name type="common">Spur-leaf</name>
    <dbReference type="NCBI Taxonomy" id="13715"/>
    <lineage>
        <taxon>Eukaryota</taxon>
        <taxon>Viridiplantae</taxon>
        <taxon>Streptophyta</taxon>
        <taxon>Embryophyta</taxon>
        <taxon>Tracheophyta</taxon>
        <taxon>Spermatophyta</taxon>
        <taxon>Magnoliopsida</taxon>
        <taxon>Trochodendrales</taxon>
        <taxon>Trochodendraceae</taxon>
        <taxon>Tetracentron</taxon>
    </lineage>
</organism>
<dbReference type="EMBL" id="JABCRI010000002">
    <property type="protein sequence ID" value="KAF8411685.1"/>
    <property type="molecule type" value="Genomic_DNA"/>
</dbReference>
<reference evidence="2 3" key="1">
    <citation type="submission" date="2020-04" db="EMBL/GenBank/DDBJ databases">
        <title>Plant Genome Project.</title>
        <authorList>
            <person name="Zhang R.-G."/>
        </authorList>
    </citation>
    <scope>NUCLEOTIDE SEQUENCE [LARGE SCALE GENOMIC DNA]</scope>
    <source>
        <strain evidence="2">YNK0</strain>
        <tissue evidence="2">Leaf</tissue>
    </source>
</reference>
<dbReference type="PANTHER" id="PTHR47718">
    <property type="entry name" value="OS01G0519700 PROTEIN"/>
    <property type="match status" value="1"/>
</dbReference>
<sequence>MRLLSWNCRGLGNPWSIRALHQLVKEKDPSVLFLMETKTDVRRMTEIKLKMGFQHALVIPSIGRSGELSLIWKDNVELTIQNCSQFHIDAHIKWGSDQEWRLTGFYGNPDSTKRKESWNLLKLLGRFWLYLLQLLGMNDLTATTDIIVDDLGACAWKPKCGMQFDSEQDAYDFYNAYGGRVGFGIRRDTYYKNKNTGEMISRIFVCSKEGFRVKDKRDHLIKKPRQDATEVELAEESGHPLRTMYELIGRQSTGKESLGYTKQDQKNYLRTKRQRKLAYGEAGSVLKDVMNIMELPSQYILKRWTRKARVECVQDMHERDIQGDARLQHTTWYRSLCSIFTRISSRASENEETYYMVNEKARELLKVIEDMLSLQVNDKNSSVSCSSVSSFYVETSLMYAIYRSAWKRHYTDLKQIADSLNSELP</sequence>
<dbReference type="SUPFAM" id="SSF56219">
    <property type="entry name" value="DNase I-like"/>
    <property type="match status" value="1"/>
</dbReference>
<gene>
    <name evidence="2" type="ORF">HHK36_004243</name>
</gene>
<accession>A0A834ZUJ0</accession>
<dbReference type="Pfam" id="PF03101">
    <property type="entry name" value="FAR1"/>
    <property type="match status" value="1"/>
</dbReference>
<feature type="domain" description="FAR1" evidence="1">
    <location>
        <begin position="172"/>
        <end position="227"/>
    </location>
</feature>
<protein>
    <recommendedName>
        <fullName evidence="1">FAR1 domain-containing protein</fullName>
    </recommendedName>
</protein>
<evidence type="ECO:0000259" key="1">
    <source>
        <dbReference type="Pfam" id="PF03101"/>
    </source>
</evidence>
<proteinExistence type="predicted"/>
<dbReference type="InterPro" id="IPR004330">
    <property type="entry name" value="FAR1_DNA_bnd_dom"/>
</dbReference>
<dbReference type="Gene3D" id="3.60.10.10">
    <property type="entry name" value="Endonuclease/exonuclease/phosphatase"/>
    <property type="match status" value="1"/>
</dbReference>
<comment type="caution">
    <text evidence="2">The sequence shown here is derived from an EMBL/GenBank/DDBJ whole genome shotgun (WGS) entry which is preliminary data.</text>
</comment>
<evidence type="ECO:0000313" key="3">
    <source>
        <dbReference type="Proteomes" id="UP000655225"/>
    </source>
</evidence>
<dbReference type="Proteomes" id="UP000655225">
    <property type="component" value="Unassembled WGS sequence"/>
</dbReference>
<evidence type="ECO:0000313" key="2">
    <source>
        <dbReference type="EMBL" id="KAF8411685.1"/>
    </source>
</evidence>
<dbReference type="OrthoDB" id="1894539at2759"/>